<organism evidence="1 2">
    <name type="scientific">Liparis tanakae</name>
    <name type="common">Tanaka's snailfish</name>
    <dbReference type="NCBI Taxonomy" id="230148"/>
    <lineage>
        <taxon>Eukaryota</taxon>
        <taxon>Metazoa</taxon>
        <taxon>Chordata</taxon>
        <taxon>Craniata</taxon>
        <taxon>Vertebrata</taxon>
        <taxon>Euteleostomi</taxon>
        <taxon>Actinopterygii</taxon>
        <taxon>Neopterygii</taxon>
        <taxon>Teleostei</taxon>
        <taxon>Neoteleostei</taxon>
        <taxon>Acanthomorphata</taxon>
        <taxon>Eupercaria</taxon>
        <taxon>Perciformes</taxon>
        <taxon>Cottioidei</taxon>
        <taxon>Cottales</taxon>
        <taxon>Liparidae</taxon>
        <taxon>Liparis</taxon>
    </lineage>
</organism>
<reference evidence="1 2" key="1">
    <citation type="submission" date="2019-03" db="EMBL/GenBank/DDBJ databases">
        <title>First draft genome of Liparis tanakae, snailfish: a comprehensive survey of snailfish specific genes.</title>
        <authorList>
            <person name="Kim W."/>
            <person name="Song I."/>
            <person name="Jeong J.-H."/>
            <person name="Kim D."/>
            <person name="Kim S."/>
            <person name="Ryu S."/>
            <person name="Song J.Y."/>
            <person name="Lee S.K."/>
        </authorList>
    </citation>
    <scope>NUCLEOTIDE SEQUENCE [LARGE SCALE GENOMIC DNA]</scope>
    <source>
        <tissue evidence="1">Muscle</tissue>
    </source>
</reference>
<protein>
    <submittedName>
        <fullName evidence="1">Uncharacterized protein</fullName>
    </submittedName>
</protein>
<evidence type="ECO:0000313" key="2">
    <source>
        <dbReference type="Proteomes" id="UP000314294"/>
    </source>
</evidence>
<comment type="caution">
    <text evidence="1">The sequence shown here is derived from an EMBL/GenBank/DDBJ whole genome shotgun (WGS) entry which is preliminary data.</text>
</comment>
<accession>A0A4Z2FPN1</accession>
<dbReference type="Proteomes" id="UP000314294">
    <property type="component" value="Unassembled WGS sequence"/>
</dbReference>
<dbReference type="AlphaFoldDB" id="A0A4Z2FPN1"/>
<name>A0A4Z2FPN1_9TELE</name>
<sequence>MNKRLPDKPEPAASSHVVSGAEVVAAEVEPLPAGNEVDESDECLAVTSVSAPGFVPMGWIGQWLMESILNLKNSDGWPTEGMYQLHWGRMVLAQKRRG</sequence>
<keyword evidence="2" id="KW-1185">Reference proteome</keyword>
<proteinExistence type="predicted"/>
<dbReference type="EMBL" id="SRLO01001007">
    <property type="protein sequence ID" value="TNN42855.1"/>
    <property type="molecule type" value="Genomic_DNA"/>
</dbReference>
<evidence type="ECO:0000313" key="1">
    <source>
        <dbReference type="EMBL" id="TNN42855.1"/>
    </source>
</evidence>
<gene>
    <name evidence="1" type="ORF">EYF80_046953</name>
</gene>